<evidence type="ECO:0000313" key="1">
    <source>
        <dbReference type="EMBL" id="KAK8971044.1"/>
    </source>
</evidence>
<comment type="caution">
    <text evidence="1">The sequence shown here is derived from an EMBL/GenBank/DDBJ whole genome shotgun (WGS) entry which is preliminary data.</text>
</comment>
<gene>
    <name evidence="1" type="ORF">KSP40_PGU016648</name>
</gene>
<accession>A0ABR2N4J6</accession>
<keyword evidence="2" id="KW-1185">Reference proteome</keyword>
<sequence>MVVGARRVDRGRLRGAAFEPPPSPLEPAKGTVATTVASAAIEVGKKGLGRCPPKAARWEKFDRSAGSEVVLLIAVFPGGRKVVERNGS</sequence>
<evidence type="ECO:0000313" key="2">
    <source>
        <dbReference type="Proteomes" id="UP001412067"/>
    </source>
</evidence>
<reference evidence="1 2" key="1">
    <citation type="journal article" date="2022" name="Nat. Plants">
        <title>Genomes of leafy and leafless Platanthera orchids illuminate the evolution of mycoheterotrophy.</title>
        <authorList>
            <person name="Li M.H."/>
            <person name="Liu K.W."/>
            <person name="Li Z."/>
            <person name="Lu H.C."/>
            <person name="Ye Q.L."/>
            <person name="Zhang D."/>
            <person name="Wang J.Y."/>
            <person name="Li Y.F."/>
            <person name="Zhong Z.M."/>
            <person name="Liu X."/>
            <person name="Yu X."/>
            <person name="Liu D.K."/>
            <person name="Tu X.D."/>
            <person name="Liu B."/>
            <person name="Hao Y."/>
            <person name="Liao X.Y."/>
            <person name="Jiang Y.T."/>
            <person name="Sun W.H."/>
            <person name="Chen J."/>
            <person name="Chen Y.Q."/>
            <person name="Ai Y."/>
            <person name="Zhai J.W."/>
            <person name="Wu S.S."/>
            <person name="Zhou Z."/>
            <person name="Hsiao Y.Y."/>
            <person name="Wu W.L."/>
            <person name="Chen Y.Y."/>
            <person name="Lin Y.F."/>
            <person name="Hsu J.L."/>
            <person name="Li C.Y."/>
            <person name="Wang Z.W."/>
            <person name="Zhao X."/>
            <person name="Zhong W.Y."/>
            <person name="Ma X.K."/>
            <person name="Ma L."/>
            <person name="Huang J."/>
            <person name="Chen G.Z."/>
            <person name="Huang M.Z."/>
            <person name="Huang L."/>
            <person name="Peng D.H."/>
            <person name="Luo Y.B."/>
            <person name="Zou S.Q."/>
            <person name="Chen S.P."/>
            <person name="Lan S."/>
            <person name="Tsai W.C."/>
            <person name="Van de Peer Y."/>
            <person name="Liu Z.J."/>
        </authorList>
    </citation>
    <scope>NUCLEOTIDE SEQUENCE [LARGE SCALE GENOMIC DNA]</scope>
    <source>
        <strain evidence="1">Lor288</strain>
    </source>
</reference>
<protein>
    <submittedName>
        <fullName evidence="1">Uncharacterized protein</fullName>
    </submittedName>
</protein>
<name>A0ABR2N4J6_9ASPA</name>
<dbReference type="Proteomes" id="UP001412067">
    <property type="component" value="Unassembled WGS sequence"/>
</dbReference>
<organism evidence="1 2">
    <name type="scientific">Platanthera guangdongensis</name>
    <dbReference type="NCBI Taxonomy" id="2320717"/>
    <lineage>
        <taxon>Eukaryota</taxon>
        <taxon>Viridiplantae</taxon>
        <taxon>Streptophyta</taxon>
        <taxon>Embryophyta</taxon>
        <taxon>Tracheophyta</taxon>
        <taxon>Spermatophyta</taxon>
        <taxon>Magnoliopsida</taxon>
        <taxon>Liliopsida</taxon>
        <taxon>Asparagales</taxon>
        <taxon>Orchidaceae</taxon>
        <taxon>Orchidoideae</taxon>
        <taxon>Orchideae</taxon>
        <taxon>Orchidinae</taxon>
        <taxon>Platanthera</taxon>
    </lineage>
</organism>
<dbReference type="EMBL" id="JBBWWR010000001">
    <property type="protein sequence ID" value="KAK8971044.1"/>
    <property type="molecule type" value="Genomic_DNA"/>
</dbReference>
<proteinExistence type="predicted"/>